<organism evidence="2 3">
    <name type="scientific">Legionella quinlivanii</name>
    <dbReference type="NCBI Taxonomy" id="45073"/>
    <lineage>
        <taxon>Bacteria</taxon>
        <taxon>Pseudomonadati</taxon>
        <taxon>Pseudomonadota</taxon>
        <taxon>Gammaproteobacteria</taxon>
        <taxon>Legionellales</taxon>
        <taxon>Legionellaceae</taxon>
        <taxon>Legionella</taxon>
    </lineage>
</organism>
<feature type="region of interest" description="Disordered" evidence="1">
    <location>
        <begin position="242"/>
        <end position="266"/>
    </location>
</feature>
<dbReference type="PATRIC" id="fig|45073.5.peg.79"/>
<dbReference type="RefSeq" id="WP_234999858.1">
    <property type="nucleotide sequence ID" value="NZ_CAAAIK010000018.1"/>
</dbReference>
<dbReference type="AlphaFoldDB" id="A0A0W0Y7P4"/>
<keyword evidence="2" id="KW-0472">Membrane</keyword>
<reference evidence="2 3" key="1">
    <citation type="submission" date="2015-11" db="EMBL/GenBank/DDBJ databases">
        <title>Genomic analysis of 38 Legionella species identifies large and diverse effector repertoires.</title>
        <authorList>
            <person name="Burstein D."/>
            <person name="Amaro F."/>
            <person name="Zusman T."/>
            <person name="Lifshitz Z."/>
            <person name="Cohen O."/>
            <person name="Gilbert J.A."/>
            <person name="Pupko T."/>
            <person name="Shuman H.A."/>
            <person name="Segal G."/>
        </authorList>
    </citation>
    <scope>NUCLEOTIDE SEQUENCE [LARGE SCALE GENOMIC DNA]</scope>
    <source>
        <strain evidence="2 3">CDC#1442-AUS-E</strain>
    </source>
</reference>
<feature type="compositionally biased region" description="Polar residues" evidence="1">
    <location>
        <begin position="611"/>
        <end position="621"/>
    </location>
</feature>
<comment type="caution">
    <text evidence="2">The sequence shown here is derived from an EMBL/GenBank/DDBJ whole genome shotgun (WGS) entry which is preliminary data.</text>
</comment>
<protein>
    <submittedName>
        <fullName evidence="2">Transmembrane protein</fullName>
    </submittedName>
</protein>
<name>A0A0W0Y7P4_9GAMM</name>
<proteinExistence type="predicted"/>
<evidence type="ECO:0000313" key="2">
    <source>
        <dbReference type="EMBL" id="KTD52622.1"/>
    </source>
</evidence>
<feature type="region of interest" description="Disordered" evidence="1">
    <location>
        <begin position="1021"/>
        <end position="1041"/>
    </location>
</feature>
<dbReference type="STRING" id="45073.Lqui_0075"/>
<feature type="region of interest" description="Disordered" evidence="1">
    <location>
        <begin position="600"/>
        <end position="621"/>
    </location>
</feature>
<evidence type="ECO:0000256" key="1">
    <source>
        <dbReference type="SAM" id="MobiDB-lite"/>
    </source>
</evidence>
<evidence type="ECO:0000313" key="3">
    <source>
        <dbReference type="Proteomes" id="UP000054618"/>
    </source>
</evidence>
<sequence length="1041" mass="111072">MVKFFDSFTVTTAAAAGIPSASASGPGFGISQAVTASQNAATVLSEKSGRRDSLLHALNILFEDPADIDHSVLDSYMKELRGGLIATNDSLAFITRYISLVMVSGVSHLAQIPSDGITVTQKTAEGLSKLDIPGDEMKNASTKAFIFDPQDQKPSASIDSVAGLVKDQGGQVMDNVYNAINIAENSHARTHARTAASTGAGGSVAATAFIPSAAALLTNMIGQFFREGSAVSHFLRQESASEADDKNVYHASSGVKKATQDSDSQASQRQLKILEKALSHMQRAVDLSSNQSVSTPLATALFRVAALSLFSVASRLVNKTAIAATEGRVQKALAQATEQGPSGGVDRINSLHSNLFSLSNIMRLCAENLGGSSAVKTAAQVSETIAGRSMSVLLSHISELAQALRGLAKPQQNSAGGYDSGTIDSSVDLANPEVLAQFEKAIKGVLDGIEEANGQHIIPNLNQDMASQLDVSAHGTVASLMTTHSLFNSVSIPVKASKKAAKTNEAQQNEALLSTLPSITVTLNNIQAFTRNFMAEIEKDIAPSKSRNGSLLSTHDTVGSSTAAAYWAASAMVLLIDEMLTVCRSLTLIDQNRFNAASEKASEVQSRKHSNQASQQISWDSHSGQEYSATHAVTALRLSLSHTGLALIRIATDLNKALKDNLDTVQHNLAMHTLQQSVLHSLAYATACLAEGSLLTSGAASAAPMSMHGSVNWTHQKVHTSDGHLHPAQTHESENCSKGDCQSSQATGFSTDLAAGTITNVMKVLAQGGLIGLDTMLRLMKLLEIVSLHRDSHIALKLESNDSSNPNGLLINTVDGPSVGSSAGTCAILINFLGAFQTLDQCSATQSTLNAQRKLQKIIDGEIEGIAVLKDDEERGERKGLKEFYKIIIGLLAPNVSAANCDSLVQRLDFGGISLSSYHTRFGAYSDRPAADLSFVNRFANQDDAQGILRRFINKAKTDFNLFKSLHEQLPQAQRTTKAQILYAHVFEELYQNYKQMKMLKLAEHSSRKIVPGRDEFESDLGLVQAQPEEEHQREAPGLQN</sequence>
<keyword evidence="3" id="KW-1185">Reference proteome</keyword>
<dbReference type="Proteomes" id="UP000054618">
    <property type="component" value="Unassembled WGS sequence"/>
</dbReference>
<accession>A0A0W0Y7P4</accession>
<keyword evidence="2" id="KW-0812">Transmembrane</keyword>
<dbReference type="EMBL" id="LNYS01000002">
    <property type="protein sequence ID" value="KTD52622.1"/>
    <property type="molecule type" value="Genomic_DNA"/>
</dbReference>
<gene>
    <name evidence="2" type="ORF">Lqui_0075</name>
</gene>